<dbReference type="Gene3D" id="3.50.50.100">
    <property type="match status" value="1"/>
</dbReference>
<dbReference type="SUPFAM" id="SSF51905">
    <property type="entry name" value="FAD/NAD(P)-binding domain"/>
    <property type="match status" value="1"/>
</dbReference>
<dbReference type="EMBL" id="VLTO01000006">
    <property type="protein sequence ID" value="KAA0176829.1"/>
    <property type="molecule type" value="Genomic_DNA"/>
</dbReference>
<accession>A0A5A8DVR7</accession>
<dbReference type="OrthoDB" id="202203at2759"/>
<evidence type="ECO:0000313" key="7">
    <source>
        <dbReference type="EMBL" id="KAA0171636.1"/>
    </source>
</evidence>
<dbReference type="PRINTS" id="PR00368">
    <property type="entry name" value="FADPNR"/>
</dbReference>
<keyword evidence="4" id="KW-0560">Oxidoreductase</keyword>
<protein>
    <recommendedName>
        <fullName evidence="5">FAD/NAD(P)-binding domain-containing protein</fullName>
    </recommendedName>
</protein>
<dbReference type="InterPro" id="IPR023753">
    <property type="entry name" value="FAD/NAD-binding_dom"/>
</dbReference>
<sequence length="390" mass="40242">MGNCCAKVHEDRKVIIVGGGYAGTWLARRLDATFDVTVLERNEAFVHVMGQLRAVTDPEYAPRSLIPYTGLLKRGTVQRANVKQVYTDRVVLEDGATIHIRPGKDFLVIATGSVSAPPCRWAGLTTEAISKEQSEAAAKIAAASNIVIVGGGPVGVELAGEIRDRFATKRVTIVHRGPFLCSGKAGADKGETVPKAFGDELKAVCEARSIAVRVGTRVDAGADADPSAGFTVPSGPVTLSDGSTLGDVDLVVWATGSRPNNAALVGSMDDKLDAAGRVKVAESLLVPGTDNVFAIGDCAESHGPKTAYHGRMQADLVAKSIAALAGGAATDSLGTFSAGGAAMLVPIGSTAGRAYLPFCGGLTIGDGKVSSIKGKDLFTAQTHKEMGTPE</sequence>
<dbReference type="EMBL" id="VLTL01000005">
    <property type="protein sequence ID" value="KAA0171636.1"/>
    <property type="molecule type" value="Genomic_DNA"/>
</dbReference>
<dbReference type="GO" id="GO:0004174">
    <property type="term" value="F:electron-transferring-flavoprotein dehydrogenase activity"/>
    <property type="evidence" value="ECO:0007669"/>
    <property type="project" value="TreeGrafter"/>
</dbReference>
<comment type="similarity">
    <text evidence="1">Belongs to the FAD-dependent oxidoreductase family.</text>
</comment>
<evidence type="ECO:0000313" key="10">
    <source>
        <dbReference type="Proteomes" id="UP000324907"/>
    </source>
</evidence>
<dbReference type="AlphaFoldDB" id="A0A5A8DVR7"/>
<keyword evidence="2" id="KW-0285">Flavoprotein</keyword>
<reference evidence="9 10" key="1">
    <citation type="submission" date="2019-07" db="EMBL/GenBank/DDBJ databases">
        <title>Genomes of Cafeteria roenbergensis.</title>
        <authorList>
            <person name="Fischer M.G."/>
            <person name="Hackl T."/>
            <person name="Roman M."/>
        </authorList>
    </citation>
    <scope>NUCLEOTIDE SEQUENCE [LARGE SCALE GENOMIC DNA]</scope>
    <source>
        <strain evidence="6 11">Cflag</strain>
        <strain evidence="8 9">E4-10P</strain>
        <strain evidence="7 10">RCC970-E3</strain>
    </source>
</reference>
<evidence type="ECO:0000256" key="4">
    <source>
        <dbReference type="ARBA" id="ARBA00023002"/>
    </source>
</evidence>
<dbReference type="Proteomes" id="UP000324907">
    <property type="component" value="Unassembled WGS sequence"/>
</dbReference>
<dbReference type="Proteomes" id="UP000325113">
    <property type="component" value="Unassembled WGS sequence"/>
</dbReference>
<dbReference type="PRINTS" id="PR00411">
    <property type="entry name" value="PNDRDTASEI"/>
</dbReference>
<evidence type="ECO:0000256" key="2">
    <source>
        <dbReference type="ARBA" id="ARBA00022630"/>
    </source>
</evidence>
<dbReference type="GO" id="GO:0050660">
    <property type="term" value="F:flavin adenine dinucleotide binding"/>
    <property type="evidence" value="ECO:0007669"/>
    <property type="project" value="TreeGrafter"/>
</dbReference>
<evidence type="ECO:0000313" key="6">
    <source>
        <dbReference type="EMBL" id="KAA0167821.1"/>
    </source>
</evidence>
<evidence type="ECO:0000256" key="1">
    <source>
        <dbReference type="ARBA" id="ARBA00006442"/>
    </source>
</evidence>
<evidence type="ECO:0000259" key="5">
    <source>
        <dbReference type="Pfam" id="PF07992"/>
    </source>
</evidence>
<dbReference type="GO" id="GO:0005737">
    <property type="term" value="C:cytoplasm"/>
    <property type="evidence" value="ECO:0007669"/>
    <property type="project" value="TreeGrafter"/>
</dbReference>
<comment type="caution">
    <text evidence="6">The sequence shown here is derived from an EMBL/GenBank/DDBJ whole genome shotgun (WGS) entry which is preliminary data.</text>
</comment>
<dbReference type="EMBL" id="VLTM01000004">
    <property type="protein sequence ID" value="KAA0167821.1"/>
    <property type="molecule type" value="Genomic_DNA"/>
</dbReference>
<proteinExistence type="inferred from homology"/>
<dbReference type="PANTHER" id="PTHR43735">
    <property type="entry name" value="APOPTOSIS-INDUCING FACTOR 1"/>
    <property type="match status" value="1"/>
</dbReference>
<dbReference type="Proteomes" id="UP000322899">
    <property type="component" value="Unassembled WGS sequence"/>
</dbReference>
<evidence type="ECO:0000313" key="8">
    <source>
        <dbReference type="EMBL" id="KAA0176829.1"/>
    </source>
</evidence>
<dbReference type="Pfam" id="PF07992">
    <property type="entry name" value="Pyr_redox_2"/>
    <property type="match status" value="1"/>
</dbReference>
<gene>
    <name evidence="8" type="ORF">FNF27_01651</name>
    <name evidence="7" type="ORF">FNF28_00569</name>
    <name evidence="6" type="ORF">FNF31_00756</name>
</gene>
<dbReference type="InterPro" id="IPR036188">
    <property type="entry name" value="FAD/NAD-bd_sf"/>
</dbReference>
<keyword evidence="3" id="KW-0274">FAD</keyword>
<dbReference type="PANTHER" id="PTHR43735:SF3">
    <property type="entry name" value="FERROPTOSIS SUPPRESSOR PROTEIN 1"/>
    <property type="match status" value="1"/>
</dbReference>
<evidence type="ECO:0000313" key="11">
    <source>
        <dbReference type="Proteomes" id="UP000325113"/>
    </source>
</evidence>
<organism evidence="6 11">
    <name type="scientific">Cafeteria roenbergensis</name>
    <name type="common">Marine flagellate</name>
    <dbReference type="NCBI Taxonomy" id="33653"/>
    <lineage>
        <taxon>Eukaryota</taxon>
        <taxon>Sar</taxon>
        <taxon>Stramenopiles</taxon>
        <taxon>Bigyra</taxon>
        <taxon>Opalozoa</taxon>
        <taxon>Bicosoecida</taxon>
        <taxon>Cafeteriaceae</taxon>
        <taxon>Cafeteria</taxon>
    </lineage>
</organism>
<evidence type="ECO:0000256" key="3">
    <source>
        <dbReference type="ARBA" id="ARBA00022827"/>
    </source>
</evidence>
<name>A0A5A8DVR7_CAFRO</name>
<feature type="domain" description="FAD/NAD(P)-binding" evidence="5">
    <location>
        <begin position="13"/>
        <end position="314"/>
    </location>
</feature>
<evidence type="ECO:0000313" key="9">
    <source>
        <dbReference type="Proteomes" id="UP000322899"/>
    </source>
</evidence>